<comment type="caution">
    <text evidence="2">The sequence shown here is derived from an EMBL/GenBank/DDBJ whole genome shotgun (WGS) entry which is preliminary data.</text>
</comment>
<feature type="region of interest" description="Disordered" evidence="1">
    <location>
        <begin position="62"/>
        <end position="108"/>
    </location>
</feature>
<evidence type="ECO:0000313" key="2">
    <source>
        <dbReference type="EMBL" id="KAK5793241.1"/>
    </source>
</evidence>
<dbReference type="Proteomes" id="UP001358586">
    <property type="component" value="Chromosome 10"/>
</dbReference>
<name>A0ABR0NDZ2_GOSAR</name>
<sequence length="108" mass="12315">MGRILEIRFRNWLIAPGIPYSSYSFSTKVNTCIGGAESNPKLHILLNQAPDMDIKVILKKSHARKIATPPPSKEPITEKYQKRSRASEDTSVAEESELPQPKWRRLKK</sequence>
<protein>
    <submittedName>
        <fullName evidence="2">Uncharacterized protein</fullName>
    </submittedName>
</protein>
<dbReference type="EMBL" id="JARKNE010000010">
    <property type="protein sequence ID" value="KAK5793241.1"/>
    <property type="molecule type" value="Genomic_DNA"/>
</dbReference>
<evidence type="ECO:0000313" key="3">
    <source>
        <dbReference type="Proteomes" id="UP001358586"/>
    </source>
</evidence>
<evidence type="ECO:0000256" key="1">
    <source>
        <dbReference type="SAM" id="MobiDB-lite"/>
    </source>
</evidence>
<keyword evidence="3" id="KW-1185">Reference proteome</keyword>
<organism evidence="2 3">
    <name type="scientific">Gossypium arboreum</name>
    <name type="common">Tree cotton</name>
    <name type="synonym">Gossypium nanking</name>
    <dbReference type="NCBI Taxonomy" id="29729"/>
    <lineage>
        <taxon>Eukaryota</taxon>
        <taxon>Viridiplantae</taxon>
        <taxon>Streptophyta</taxon>
        <taxon>Embryophyta</taxon>
        <taxon>Tracheophyta</taxon>
        <taxon>Spermatophyta</taxon>
        <taxon>Magnoliopsida</taxon>
        <taxon>eudicotyledons</taxon>
        <taxon>Gunneridae</taxon>
        <taxon>Pentapetalae</taxon>
        <taxon>rosids</taxon>
        <taxon>malvids</taxon>
        <taxon>Malvales</taxon>
        <taxon>Malvaceae</taxon>
        <taxon>Malvoideae</taxon>
        <taxon>Gossypium</taxon>
    </lineage>
</organism>
<proteinExistence type="predicted"/>
<reference evidence="2 3" key="1">
    <citation type="submission" date="2023-03" db="EMBL/GenBank/DDBJ databases">
        <title>WGS of Gossypium arboreum.</title>
        <authorList>
            <person name="Yu D."/>
        </authorList>
    </citation>
    <scope>NUCLEOTIDE SEQUENCE [LARGE SCALE GENOMIC DNA]</scope>
    <source>
        <tissue evidence="2">Leaf</tissue>
    </source>
</reference>
<gene>
    <name evidence="2" type="ORF">PVK06_034381</name>
</gene>
<feature type="compositionally biased region" description="Basic and acidic residues" evidence="1">
    <location>
        <begin position="75"/>
        <end position="88"/>
    </location>
</feature>
<accession>A0ABR0NDZ2</accession>